<organism evidence="1 2">
    <name type="scientific">Lentzea guizhouensis</name>
    <dbReference type="NCBI Taxonomy" id="1586287"/>
    <lineage>
        <taxon>Bacteria</taxon>
        <taxon>Bacillati</taxon>
        <taxon>Actinomycetota</taxon>
        <taxon>Actinomycetes</taxon>
        <taxon>Pseudonocardiales</taxon>
        <taxon>Pseudonocardiaceae</taxon>
        <taxon>Lentzea</taxon>
    </lineage>
</organism>
<keyword evidence="2" id="KW-1185">Reference proteome</keyword>
<gene>
    <name evidence="1" type="ORF">BBK82_07490</name>
</gene>
<dbReference type="KEGG" id="led:BBK82_07490"/>
<accession>A0A1B2HDZ6</accession>
<evidence type="ECO:0000313" key="1">
    <source>
        <dbReference type="EMBL" id="ANZ35947.1"/>
    </source>
</evidence>
<dbReference type="AlphaFoldDB" id="A0A1B2HDZ6"/>
<dbReference type="EMBL" id="CP016793">
    <property type="protein sequence ID" value="ANZ35947.1"/>
    <property type="molecule type" value="Genomic_DNA"/>
</dbReference>
<proteinExistence type="predicted"/>
<evidence type="ECO:0000313" key="2">
    <source>
        <dbReference type="Proteomes" id="UP000093053"/>
    </source>
</evidence>
<dbReference type="Proteomes" id="UP000093053">
    <property type="component" value="Chromosome"/>
</dbReference>
<sequence length="83" mass="9116">MELARDEAESTSRPIWINAWRVCQSSSLRTALVPPMLAASGSPAGWRTSTESRQNWATGFSWCDQARDLVSAMSSVMPSVMPL</sequence>
<dbReference type="STRING" id="1586287.BBK82_07490"/>
<reference evidence="1 2" key="1">
    <citation type="submission" date="2016-07" db="EMBL/GenBank/DDBJ databases">
        <title>Complete genome sequence of the Lentzea guizhouensis DHS C013.</title>
        <authorList>
            <person name="Cao C."/>
        </authorList>
    </citation>
    <scope>NUCLEOTIDE SEQUENCE [LARGE SCALE GENOMIC DNA]</scope>
    <source>
        <strain evidence="1 2">DHS C013</strain>
    </source>
</reference>
<protein>
    <submittedName>
        <fullName evidence="1">Uncharacterized protein</fullName>
    </submittedName>
</protein>
<name>A0A1B2HDZ6_9PSEU</name>